<sequence>MAMTSIDDSSAAPSGKTLEAFSEAAGIRPRDALGKLPRYAAGKPPLTVEGLESFKLSSNENPLPPLPAVLEAIAAETSINRYPDPMTTALRAELAAHLGVPATDIVTGAGSLGALNQILATFAGQNDFGAPDEVVYAWRSFEAYPISVGLAGAVGVQVPVRADGTHDLEAMAAAVTERTRVVMLCTPNNPTGPILTHDDVVGFLGQVPDDVVVVIDEAYQEFVRRPDAVNGLGLYRSHPNVIVLRTFSKAHGLAGLRVGYSVAQQSLTEHLRVSAVPFAVSQIAEHAAVTSLRHIGEVEARVQSIVDERTRVVAGLHELGWTVPEAEGNFVWLALGEHTQDFAAQAGEQALSVRAFGSEGVRVSIGEEAANTRFLELCAGYPHRP</sequence>
<dbReference type="PANTHER" id="PTHR43643">
    <property type="entry name" value="HISTIDINOL-PHOSPHATE AMINOTRANSFERASE 2"/>
    <property type="match status" value="1"/>
</dbReference>
<protein>
    <recommendedName>
        <fullName evidence="4">Aromatic amino acid aminotransferase</fullName>
        <shortName evidence="4">ArAT</shortName>
        <ecNumber evidence="4">2.6.1.57</ecNumber>
    </recommendedName>
</protein>
<dbReference type="EMBL" id="VSLD01000001">
    <property type="protein sequence ID" value="TYD00446.1"/>
    <property type="molecule type" value="Genomic_DNA"/>
</dbReference>
<dbReference type="InterPro" id="IPR050106">
    <property type="entry name" value="HistidinolP_aminotransfase"/>
</dbReference>
<evidence type="ECO:0000256" key="2">
    <source>
        <dbReference type="ARBA" id="ARBA00022679"/>
    </source>
</evidence>
<keyword evidence="2 4" id="KW-0808">Transferase</keyword>
<organism evidence="6 7">
    <name type="scientific">Arthrobacter echini</name>
    <dbReference type="NCBI Taxonomy" id="1529066"/>
    <lineage>
        <taxon>Bacteria</taxon>
        <taxon>Bacillati</taxon>
        <taxon>Actinomycetota</taxon>
        <taxon>Actinomycetes</taxon>
        <taxon>Micrococcales</taxon>
        <taxon>Micrococcaceae</taxon>
        <taxon>Arthrobacter</taxon>
    </lineage>
</organism>
<reference evidence="6 7" key="1">
    <citation type="submission" date="2019-08" db="EMBL/GenBank/DDBJ databases">
        <title>Genone of Arthrobacter echini P9.</title>
        <authorList>
            <person name="Bowman J.P."/>
        </authorList>
    </citation>
    <scope>NUCLEOTIDE SEQUENCE [LARGE SCALE GENOMIC DNA]</scope>
    <source>
        <strain evidence="6 7">P9</strain>
    </source>
</reference>
<dbReference type="InterPro" id="IPR024892">
    <property type="entry name" value="ArAT"/>
</dbReference>
<evidence type="ECO:0000256" key="4">
    <source>
        <dbReference type="HAMAP-Rule" id="MF_01513"/>
    </source>
</evidence>
<comment type="subunit">
    <text evidence="4">Homodimer.</text>
</comment>
<dbReference type="Gene3D" id="3.40.640.10">
    <property type="entry name" value="Type I PLP-dependent aspartate aminotransferase-like (Major domain)"/>
    <property type="match status" value="1"/>
</dbReference>
<comment type="similarity">
    <text evidence="4">Belongs to the class-II pyridoxal-phosphate-dependent aminotransferase family.</text>
</comment>
<comment type="caution">
    <text evidence="6">The sequence shown here is derived from an EMBL/GenBank/DDBJ whole genome shotgun (WGS) entry which is preliminary data.</text>
</comment>
<dbReference type="EC" id="2.6.1.57" evidence="4"/>
<gene>
    <name evidence="4" type="primary">pat</name>
    <name evidence="6" type="ORF">FQ377_03105</name>
</gene>
<keyword evidence="3 4" id="KW-0663">Pyridoxal phosphate</keyword>
<feature type="domain" description="Aminotransferase class I/classII large" evidence="5">
    <location>
        <begin position="54"/>
        <end position="376"/>
    </location>
</feature>
<comment type="catalytic activity">
    <reaction evidence="4">
        <text>an aromatic L-alpha-amino acid + 2-oxoglutarate = an aromatic oxo-acid + L-glutamate</text>
        <dbReference type="Rhea" id="RHEA:17533"/>
        <dbReference type="ChEBI" id="CHEBI:16810"/>
        <dbReference type="ChEBI" id="CHEBI:29985"/>
        <dbReference type="ChEBI" id="CHEBI:73309"/>
        <dbReference type="ChEBI" id="CHEBI:84824"/>
        <dbReference type="EC" id="2.6.1.57"/>
    </reaction>
</comment>
<dbReference type="SUPFAM" id="SSF53383">
    <property type="entry name" value="PLP-dependent transferases"/>
    <property type="match status" value="1"/>
</dbReference>
<dbReference type="Pfam" id="PF00155">
    <property type="entry name" value="Aminotran_1_2"/>
    <property type="match status" value="1"/>
</dbReference>
<dbReference type="GO" id="GO:0030170">
    <property type="term" value="F:pyridoxal phosphate binding"/>
    <property type="evidence" value="ECO:0007669"/>
    <property type="project" value="UniProtKB-UniRule"/>
</dbReference>
<dbReference type="NCBIfam" id="NF002878">
    <property type="entry name" value="PRK03321.1"/>
    <property type="match status" value="1"/>
</dbReference>
<evidence type="ECO:0000313" key="6">
    <source>
        <dbReference type="EMBL" id="TYD00446.1"/>
    </source>
</evidence>
<proteinExistence type="inferred from homology"/>
<dbReference type="InterPro" id="IPR004839">
    <property type="entry name" value="Aminotransferase_I/II_large"/>
</dbReference>
<feature type="modified residue" description="N6-(pyridoxal phosphate)lysine" evidence="4">
    <location>
        <position position="249"/>
    </location>
</feature>
<dbReference type="InterPro" id="IPR015424">
    <property type="entry name" value="PyrdxlP-dep_Trfase"/>
</dbReference>
<comment type="cofactor">
    <cofactor evidence="4">
        <name>pyridoxal 5'-phosphate</name>
        <dbReference type="ChEBI" id="CHEBI:597326"/>
    </cofactor>
</comment>
<evidence type="ECO:0000259" key="5">
    <source>
        <dbReference type="Pfam" id="PF00155"/>
    </source>
</evidence>
<dbReference type="InterPro" id="IPR015421">
    <property type="entry name" value="PyrdxlP-dep_Trfase_major"/>
</dbReference>
<dbReference type="GO" id="GO:0008793">
    <property type="term" value="F:aromatic-amino-acid transaminase activity"/>
    <property type="evidence" value="ECO:0007669"/>
    <property type="project" value="UniProtKB-UniRule"/>
</dbReference>
<dbReference type="Gene3D" id="3.90.1150.10">
    <property type="entry name" value="Aspartate Aminotransferase, domain 1"/>
    <property type="match status" value="1"/>
</dbReference>
<accession>A0A5D0XUR8</accession>
<dbReference type="InterPro" id="IPR015422">
    <property type="entry name" value="PyrdxlP-dep_Trfase_small"/>
</dbReference>
<name>A0A5D0XUR8_9MICC</name>
<evidence type="ECO:0000256" key="3">
    <source>
        <dbReference type="ARBA" id="ARBA00022898"/>
    </source>
</evidence>
<keyword evidence="1 4" id="KW-0032">Aminotransferase</keyword>
<dbReference type="CDD" id="cd00609">
    <property type="entry name" value="AAT_like"/>
    <property type="match status" value="1"/>
</dbReference>
<dbReference type="AlphaFoldDB" id="A0A5D0XUR8"/>
<dbReference type="Proteomes" id="UP000323410">
    <property type="component" value="Unassembled WGS sequence"/>
</dbReference>
<dbReference type="OrthoDB" id="9809616at2"/>
<evidence type="ECO:0000256" key="1">
    <source>
        <dbReference type="ARBA" id="ARBA00022576"/>
    </source>
</evidence>
<dbReference type="HAMAP" id="MF_01513">
    <property type="entry name" value="Phe_aminotrans_2"/>
    <property type="match status" value="1"/>
</dbReference>
<dbReference type="PANTHER" id="PTHR43643:SF3">
    <property type="entry name" value="HISTIDINOL-PHOSPHATE AMINOTRANSFERASE"/>
    <property type="match status" value="1"/>
</dbReference>
<evidence type="ECO:0000313" key="7">
    <source>
        <dbReference type="Proteomes" id="UP000323410"/>
    </source>
</evidence>
<comment type="function">
    <text evidence="4">Aminotransferase that catalyzes the conversion of aromatic amino acids and 2-oxoglutarate into corresponding aromatic oxo acids and L-glutamate.</text>
</comment>
<keyword evidence="7" id="KW-1185">Reference proteome</keyword>